<comment type="caution">
    <text evidence="11">The sequence shown here is derived from an EMBL/GenBank/DDBJ whole genome shotgun (WGS) entry which is preliminary data.</text>
</comment>
<dbReference type="InterPro" id="IPR003029">
    <property type="entry name" value="S1_domain"/>
</dbReference>
<gene>
    <name evidence="9" type="primary">pnp</name>
    <name evidence="11" type="ORF">AS030_06205</name>
</gene>
<proteinExistence type="inferred from homology"/>
<dbReference type="InterPro" id="IPR015847">
    <property type="entry name" value="ExoRNase_PH_dom2"/>
</dbReference>
<dbReference type="FunFam" id="3.30.1370.10:FF:000001">
    <property type="entry name" value="Polyribonucleotide nucleotidyltransferase"/>
    <property type="match status" value="1"/>
</dbReference>
<keyword evidence="5 9" id="KW-0548">Nucleotidyltransferase</keyword>
<dbReference type="InterPro" id="IPR027408">
    <property type="entry name" value="PNPase/RNase_PH_dom_sf"/>
</dbReference>
<dbReference type="PIRSF" id="PIRSF005499">
    <property type="entry name" value="PNPase"/>
    <property type="match status" value="1"/>
</dbReference>
<evidence type="ECO:0000259" key="10">
    <source>
        <dbReference type="PROSITE" id="PS50126"/>
    </source>
</evidence>
<accession>A0A0V8JD81</accession>
<dbReference type="InterPro" id="IPR004087">
    <property type="entry name" value="KH_dom"/>
</dbReference>
<dbReference type="PANTHER" id="PTHR11252:SF0">
    <property type="entry name" value="POLYRIBONUCLEOTIDE NUCLEOTIDYLTRANSFERASE 1, MITOCHONDRIAL"/>
    <property type="match status" value="1"/>
</dbReference>
<dbReference type="InterPro" id="IPR015848">
    <property type="entry name" value="PNPase_PH_RNA-bd_bac/org-type"/>
</dbReference>
<dbReference type="GO" id="GO:0006402">
    <property type="term" value="P:mRNA catabolic process"/>
    <property type="evidence" value="ECO:0007669"/>
    <property type="project" value="UniProtKB-UniRule"/>
</dbReference>
<reference evidence="11 12" key="1">
    <citation type="journal article" date="2014" name="Antonie Van Leeuwenhoek">
        <title>Fictibacillus enclensis sp. nov., isolated from marine sediment.</title>
        <authorList>
            <person name="Dastager S.G."/>
            <person name="Mawlankar R."/>
            <person name="Srinivasan K."/>
            <person name="Tang S.K."/>
            <person name="Lee J.C."/>
            <person name="Ramana V.V."/>
            <person name="Shouche Y.S."/>
        </authorList>
    </citation>
    <scope>NUCLEOTIDE SEQUENCE [LARGE SCALE GENOMIC DNA]</scope>
    <source>
        <strain evidence="11 12">NIO-1003</strain>
    </source>
</reference>
<dbReference type="SUPFAM" id="SSF46915">
    <property type="entry name" value="Polynucleotide phosphorylase/guanosine pentaphosphate synthase (PNPase/GPSI), domain 3"/>
    <property type="match status" value="1"/>
</dbReference>
<keyword evidence="3 9" id="KW-0963">Cytoplasm</keyword>
<evidence type="ECO:0000256" key="6">
    <source>
        <dbReference type="ARBA" id="ARBA00022723"/>
    </source>
</evidence>
<dbReference type="InterPro" id="IPR012162">
    <property type="entry name" value="PNPase"/>
</dbReference>
<dbReference type="Pfam" id="PF01138">
    <property type="entry name" value="RNase_PH"/>
    <property type="match status" value="2"/>
</dbReference>
<keyword evidence="8 9" id="KW-0694">RNA-binding</keyword>
<dbReference type="InterPro" id="IPR036345">
    <property type="entry name" value="ExoRNase_PH_dom2_sf"/>
</dbReference>
<dbReference type="HAMAP" id="MF_01595">
    <property type="entry name" value="PNPase"/>
    <property type="match status" value="1"/>
</dbReference>
<dbReference type="InterPro" id="IPR012340">
    <property type="entry name" value="NA-bd_OB-fold"/>
</dbReference>
<sequence length="706" mass="77687">MEQEKRIFSMDWAGRELSFEIGNLAKQANGAVFVRYGDTAVLSTAVASKEPKNLSFFPLTVNYEERLYAVGKIPGGFIKREGRPSEKAILASRLIDRPIRPLFADGFRNEVQVVSTVMSVDQDCSSEMAAMIGSSLSLSISNIPFEGPIAGVTIGRIDGEFIVNPTVEQNEKSDINLIVAGTKDAINMVEAGAKEVPEEVMLEAIMFAHEEIKKLIAFQDKIVEELGKEKMEVVLHEVDQELVEEVRSFIGSDLAAAVSVFDKQERQSALDELKERVVAHYEETDEEKVDEAKEVLQLLIKGEVRRLILKEKVRPDGRKINEIRPLSSDVSLLARTHGSGLFTRGQTQALSVCTLGALGDVQVLDGLGVEESKRFMHQYNFPPFSVGETGFMRGPGRREIGHGALGERALEAVIPSEESFPYTIRLVSEVLESNGSTSQASICASTLAMMDAGVPIKAPVAGIAMGLVSDGEDVTVLTDIQGMEDHLGDMDFKVAGTEKGVTALQMDIKISGINREILEQALTQAKEGRMHILSSMLDTLSEPRKQLSTYAPKIITMKINPDKIRDVIGPSGKIINKIIEETGVKIDIEQDGTVFIASADQAMNEKAQKIIADLVREVQVGEYYDGKVKRIEKFGAFVELFAGKDGLVHISEIAEERIGKVEDVLKLGDIIRVKVTEIDNQGRVNLSRKVVLKEEKKEQEQKNSEQ</sequence>
<keyword evidence="7 9" id="KW-0460">Magnesium</keyword>
<comment type="function">
    <text evidence="9">Involved in mRNA degradation. Catalyzes the phosphorolysis of single-stranded polyribonucleotides processively in the 3'- to 5'-direction.</text>
</comment>
<dbReference type="FunFam" id="3.30.230.70:FF:000002">
    <property type="entry name" value="Polyribonucleotide nucleotidyltransferase"/>
    <property type="match status" value="1"/>
</dbReference>
<comment type="subcellular location">
    <subcellularLocation>
        <location evidence="1 9">Cytoplasm</location>
    </subcellularLocation>
</comment>
<name>A0A0V8JD81_9BACL</name>
<dbReference type="PROSITE" id="PS50084">
    <property type="entry name" value="KH_TYPE_1"/>
    <property type="match status" value="1"/>
</dbReference>
<dbReference type="FunFam" id="2.40.50.140:FF:000023">
    <property type="entry name" value="Polyribonucleotide nucleotidyltransferase"/>
    <property type="match status" value="1"/>
</dbReference>
<dbReference type="Gene3D" id="2.40.50.140">
    <property type="entry name" value="Nucleic acid-binding proteins"/>
    <property type="match status" value="1"/>
</dbReference>
<dbReference type="EC" id="2.7.7.8" evidence="9"/>
<feature type="binding site" evidence="9">
    <location>
        <position position="491"/>
    </location>
    <ligand>
        <name>Mg(2+)</name>
        <dbReference type="ChEBI" id="CHEBI:18420"/>
    </ligand>
</feature>
<dbReference type="AlphaFoldDB" id="A0A0V8JD81"/>
<dbReference type="CDD" id="cd02393">
    <property type="entry name" value="KH-I_PNPase"/>
    <property type="match status" value="1"/>
</dbReference>
<evidence type="ECO:0000256" key="7">
    <source>
        <dbReference type="ARBA" id="ARBA00022842"/>
    </source>
</evidence>
<dbReference type="SUPFAM" id="SSF54211">
    <property type="entry name" value="Ribosomal protein S5 domain 2-like"/>
    <property type="match status" value="2"/>
</dbReference>
<comment type="catalytic activity">
    <reaction evidence="9">
        <text>RNA(n+1) + phosphate = RNA(n) + a ribonucleoside 5'-diphosphate</text>
        <dbReference type="Rhea" id="RHEA:22096"/>
        <dbReference type="Rhea" id="RHEA-COMP:14527"/>
        <dbReference type="Rhea" id="RHEA-COMP:17342"/>
        <dbReference type="ChEBI" id="CHEBI:43474"/>
        <dbReference type="ChEBI" id="CHEBI:57930"/>
        <dbReference type="ChEBI" id="CHEBI:140395"/>
        <dbReference type="EC" id="2.7.7.8"/>
    </reaction>
</comment>
<dbReference type="Pfam" id="PF00013">
    <property type="entry name" value="KH_1"/>
    <property type="match status" value="1"/>
</dbReference>
<protein>
    <recommendedName>
        <fullName evidence="9">Polyribonucleotide nucleotidyltransferase</fullName>
        <ecNumber evidence="9">2.7.7.8</ecNumber>
    </recommendedName>
    <alternativeName>
        <fullName evidence="9">Polynucleotide phosphorylase</fullName>
        <shortName evidence="9">PNPase</shortName>
    </alternativeName>
</protein>
<dbReference type="Pfam" id="PF03726">
    <property type="entry name" value="PNPase"/>
    <property type="match status" value="1"/>
</dbReference>
<dbReference type="SUPFAM" id="SSF50249">
    <property type="entry name" value="Nucleic acid-binding proteins"/>
    <property type="match status" value="1"/>
</dbReference>
<dbReference type="SUPFAM" id="SSF55666">
    <property type="entry name" value="Ribonuclease PH domain 2-like"/>
    <property type="match status" value="2"/>
</dbReference>
<dbReference type="Gene3D" id="3.30.230.70">
    <property type="entry name" value="GHMP Kinase, N-terminal domain"/>
    <property type="match status" value="2"/>
</dbReference>
<keyword evidence="12" id="KW-1185">Reference proteome</keyword>
<feature type="domain" description="S1 motif" evidence="10">
    <location>
        <begin position="621"/>
        <end position="689"/>
    </location>
</feature>
<dbReference type="CDD" id="cd11364">
    <property type="entry name" value="RNase_PH_PNPase_2"/>
    <property type="match status" value="1"/>
</dbReference>
<evidence type="ECO:0000313" key="11">
    <source>
        <dbReference type="EMBL" id="KSU85111.1"/>
    </source>
</evidence>
<evidence type="ECO:0000256" key="5">
    <source>
        <dbReference type="ARBA" id="ARBA00022695"/>
    </source>
</evidence>
<dbReference type="InterPro" id="IPR036612">
    <property type="entry name" value="KH_dom_type_1_sf"/>
</dbReference>
<dbReference type="GO" id="GO:0006396">
    <property type="term" value="P:RNA processing"/>
    <property type="evidence" value="ECO:0007669"/>
    <property type="project" value="InterPro"/>
</dbReference>
<evidence type="ECO:0000256" key="2">
    <source>
        <dbReference type="ARBA" id="ARBA00007404"/>
    </source>
</evidence>
<dbReference type="GO" id="GO:0000175">
    <property type="term" value="F:3'-5'-RNA exonuclease activity"/>
    <property type="evidence" value="ECO:0007669"/>
    <property type="project" value="TreeGrafter"/>
</dbReference>
<dbReference type="Proteomes" id="UP000054099">
    <property type="component" value="Unassembled WGS sequence"/>
</dbReference>
<dbReference type="Pfam" id="PF00575">
    <property type="entry name" value="S1"/>
    <property type="match status" value="1"/>
</dbReference>
<evidence type="ECO:0000256" key="3">
    <source>
        <dbReference type="ARBA" id="ARBA00022490"/>
    </source>
</evidence>
<feature type="binding site" evidence="9">
    <location>
        <position position="485"/>
    </location>
    <ligand>
        <name>Mg(2+)</name>
        <dbReference type="ChEBI" id="CHEBI:18420"/>
    </ligand>
</feature>
<evidence type="ECO:0000313" key="12">
    <source>
        <dbReference type="Proteomes" id="UP000054099"/>
    </source>
</evidence>
<keyword evidence="6 9" id="KW-0479">Metal-binding</keyword>
<dbReference type="InterPro" id="IPR020568">
    <property type="entry name" value="Ribosomal_Su5_D2-typ_SF"/>
</dbReference>
<dbReference type="CDD" id="cd04472">
    <property type="entry name" value="S1_PNPase"/>
    <property type="match status" value="1"/>
</dbReference>
<dbReference type="CDD" id="cd11363">
    <property type="entry name" value="RNase_PH_PNPase_1"/>
    <property type="match status" value="1"/>
</dbReference>
<evidence type="ECO:0000256" key="9">
    <source>
        <dbReference type="HAMAP-Rule" id="MF_01595"/>
    </source>
</evidence>
<dbReference type="OrthoDB" id="9804305at2"/>
<dbReference type="Pfam" id="PF03725">
    <property type="entry name" value="RNase_PH_C"/>
    <property type="match status" value="2"/>
</dbReference>
<dbReference type="GO" id="GO:0005829">
    <property type="term" value="C:cytosol"/>
    <property type="evidence" value="ECO:0007669"/>
    <property type="project" value="UniProtKB-ARBA"/>
</dbReference>
<comment type="similarity">
    <text evidence="2 9">Belongs to the polyribonucleotide nucleotidyltransferase family.</text>
</comment>
<comment type="cofactor">
    <cofactor evidence="9">
        <name>Mg(2+)</name>
        <dbReference type="ChEBI" id="CHEBI:18420"/>
    </cofactor>
</comment>
<keyword evidence="4 9" id="KW-0808">Transferase</keyword>
<dbReference type="RefSeq" id="WP_061969517.1">
    <property type="nucleotide sequence ID" value="NZ_FMAV01000001.1"/>
</dbReference>
<organism evidence="11 12">
    <name type="scientific">Fictibacillus enclensis</name>
    <dbReference type="NCBI Taxonomy" id="1017270"/>
    <lineage>
        <taxon>Bacteria</taxon>
        <taxon>Bacillati</taxon>
        <taxon>Bacillota</taxon>
        <taxon>Bacilli</taxon>
        <taxon>Bacillales</taxon>
        <taxon>Fictibacillaceae</taxon>
        <taxon>Fictibacillus</taxon>
    </lineage>
</organism>
<dbReference type="NCBIfam" id="NF008805">
    <property type="entry name" value="PRK11824.1"/>
    <property type="match status" value="1"/>
</dbReference>
<dbReference type="GO" id="GO:0003723">
    <property type="term" value="F:RNA binding"/>
    <property type="evidence" value="ECO:0007669"/>
    <property type="project" value="UniProtKB-UniRule"/>
</dbReference>
<dbReference type="Gene3D" id="3.30.1370.10">
    <property type="entry name" value="K Homology domain, type 1"/>
    <property type="match status" value="1"/>
</dbReference>
<dbReference type="PROSITE" id="PS50126">
    <property type="entry name" value="S1"/>
    <property type="match status" value="1"/>
</dbReference>
<evidence type="ECO:0000256" key="8">
    <source>
        <dbReference type="ARBA" id="ARBA00022884"/>
    </source>
</evidence>
<dbReference type="EMBL" id="LNQN01000001">
    <property type="protein sequence ID" value="KSU85111.1"/>
    <property type="molecule type" value="Genomic_DNA"/>
</dbReference>
<evidence type="ECO:0000256" key="4">
    <source>
        <dbReference type="ARBA" id="ARBA00022679"/>
    </source>
</evidence>
<dbReference type="SMART" id="SM00322">
    <property type="entry name" value="KH"/>
    <property type="match status" value="1"/>
</dbReference>
<dbReference type="SMART" id="SM00316">
    <property type="entry name" value="S1"/>
    <property type="match status" value="1"/>
</dbReference>
<dbReference type="PANTHER" id="PTHR11252">
    <property type="entry name" value="POLYRIBONUCLEOTIDE NUCLEOTIDYLTRANSFERASE"/>
    <property type="match status" value="1"/>
</dbReference>
<evidence type="ECO:0000256" key="1">
    <source>
        <dbReference type="ARBA" id="ARBA00004496"/>
    </source>
</evidence>
<dbReference type="InterPro" id="IPR001247">
    <property type="entry name" value="ExoRNase_PH_dom1"/>
</dbReference>
<dbReference type="FunFam" id="3.30.230.70:FF:000001">
    <property type="entry name" value="Polyribonucleotide nucleotidyltransferase"/>
    <property type="match status" value="1"/>
</dbReference>
<dbReference type="InterPro" id="IPR004088">
    <property type="entry name" value="KH_dom_type_1"/>
</dbReference>
<dbReference type="SUPFAM" id="SSF54791">
    <property type="entry name" value="Eukaryotic type KH-domain (KH-domain type I)"/>
    <property type="match status" value="1"/>
</dbReference>
<dbReference type="NCBIfam" id="TIGR03591">
    <property type="entry name" value="polynuc_phos"/>
    <property type="match status" value="1"/>
</dbReference>
<dbReference type="GO" id="GO:0000287">
    <property type="term" value="F:magnesium ion binding"/>
    <property type="evidence" value="ECO:0007669"/>
    <property type="project" value="UniProtKB-UniRule"/>
</dbReference>
<dbReference type="GO" id="GO:0004654">
    <property type="term" value="F:polyribonucleotide nucleotidyltransferase activity"/>
    <property type="evidence" value="ECO:0007669"/>
    <property type="project" value="UniProtKB-UniRule"/>
</dbReference>
<dbReference type="InterPro" id="IPR036456">
    <property type="entry name" value="PNPase_PH_RNA-bd_sf"/>
</dbReference>